<dbReference type="Proteomes" id="UP000320857">
    <property type="component" value="Unassembled WGS sequence"/>
</dbReference>
<reference evidence="3 4" key="1">
    <citation type="submission" date="2019-10" db="EMBL/GenBank/DDBJ databases">
        <title>Streptomyces sp. nov., a novel actinobacterium isolated from alkaline environment.</title>
        <authorList>
            <person name="Golinska P."/>
        </authorList>
    </citation>
    <scope>NUCLEOTIDE SEQUENCE [LARGE SCALE GENOMIC DNA]</scope>
    <source>
        <strain evidence="3 4">OF1</strain>
    </source>
</reference>
<reference evidence="5" key="2">
    <citation type="submission" date="2020-05" db="EMBL/GenBank/DDBJ databases">
        <title>Classification of alakaliphilic streptomycetes isolated from an alkaline soil next to Lonar Crater, India and a proposal for the recognition of Streptomyces alkaliterrae sp. nov.</title>
        <authorList>
            <person name="Golinska P."/>
        </authorList>
    </citation>
    <scope>NUCLEOTIDE SEQUENCE [LARGE SCALE GENOMIC DNA]</scope>
    <source>
        <strain evidence="5">OF8</strain>
    </source>
</reference>
<dbReference type="Proteomes" id="UP000517765">
    <property type="component" value="Unassembled WGS sequence"/>
</dbReference>
<keyword evidence="4" id="KW-1185">Reference proteome</keyword>
<reference evidence="2" key="3">
    <citation type="journal article" name="Syst. Appl. Microbiol.">
        <title>Streptomyces alkaliterrae sp. nov., isolated from an alkaline soil, and emended descriptions of Streptomyces alkaliphilus, Streptomyces calidiresistens and Streptomyces durbertensis.</title>
        <authorList>
            <person name="Swiecimska M."/>
            <person name="Golinska P."/>
            <person name="Nouioui I."/>
            <person name="Wypij M."/>
            <person name="Rai M."/>
            <person name="Sangal V."/>
            <person name="Goodfellow M."/>
        </authorList>
    </citation>
    <scope>NUCLEOTIDE SEQUENCE</scope>
    <source>
        <strain evidence="2">OF8</strain>
    </source>
</reference>
<dbReference type="RefSeq" id="WP_143649139.1">
    <property type="nucleotide sequence ID" value="NZ_JABJXA010000112.1"/>
</dbReference>
<evidence type="ECO:0000313" key="3">
    <source>
        <dbReference type="EMBL" id="MQS03567.1"/>
    </source>
</evidence>
<evidence type="ECO:0000313" key="2">
    <source>
        <dbReference type="EMBL" id="MBB1260688.1"/>
    </source>
</evidence>
<proteinExistence type="predicted"/>
<evidence type="ECO:0000313" key="5">
    <source>
        <dbReference type="Proteomes" id="UP000517765"/>
    </source>
</evidence>
<protein>
    <submittedName>
        <fullName evidence="3">Uncharacterized protein</fullName>
    </submittedName>
</protein>
<accession>A0A5P0YVE0</accession>
<feature type="region of interest" description="Disordered" evidence="1">
    <location>
        <begin position="58"/>
        <end position="78"/>
    </location>
</feature>
<evidence type="ECO:0000313" key="4">
    <source>
        <dbReference type="Proteomes" id="UP000320857"/>
    </source>
</evidence>
<gene>
    <name evidence="3" type="ORF">FNX44_017145</name>
    <name evidence="2" type="ORF">H3147_17935</name>
</gene>
<sequence length="78" mass="8680">MAEGTPPRPALHRTGTVPRLLHLHTLRGDRIVGMLSVHATSGDVWYHTWHGRFLQTLEQPSSIDSRSPRPAHGGDHES</sequence>
<dbReference type="AlphaFoldDB" id="A0A5P0YVE0"/>
<organism evidence="3 4">
    <name type="scientific">Streptomyces alkaliterrae</name>
    <dbReference type="NCBI Taxonomy" id="2213162"/>
    <lineage>
        <taxon>Bacteria</taxon>
        <taxon>Bacillati</taxon>
        <taxon>Actinomycetota</taxon>
        <taxon>Actinomycetes</taxon>
        <taxon>Kitasatosporales</taxon>
        <taxon>Streptomycetaceae</taxon>
        <taxon>Streptomyces</taxon>
    </lineage>
</organism>
<evidence type="ECO:0000256" key="1">
    <source>
        <dbReference type="SAM" id="MobiDB-lite"/>
    </source>
</evidence>
<name>A0A5P0YVE0_9ACTN</name>
<dbReference type="EMBL" id="JABJXA010000112">
    <property type="protein sequence ID" value="MBB1260688.1"/>
    <property type="molecule type" value="Genomic_DNA"/>
</dbReference>
<dbReference type="OrthoDB" id="2082683at2"/>
<dbReference type="EMBL" id="VJYK02000181">
    <property type="protein sequence ID" value="MQS03567.1"/>
    <property type="molecule type" value="Genomic_DNA"/>
</dbReference>
<comment type="caution">
    <text evidence="3">The sequence shown here is derived from an EMBL/GenBank/DDBJ whole genome shotgun (WGS) entry which is preliminary data.</text>
</comment>